<evidence type="ECO:0000313" key="3">
    <source>
        <dbReference type="Proteomes" id="UP001163266"/>
    </source>
</evidence>
<accession>A0ABY6MR42</accession>
<protein>
    <submittedName>
        <fullName evidence="2">Uncharacterized protein</fullName>
    </submittedName>
</protein>
<gene>
    <name evidence="2" type="ORF">OMP39_12465</name>
</gene>
<feature type="region of interest" description="Disordered" evidence="1">
    <location>
        <begin position="59"/>
        <end position="104"/>
    </location>
</feature>
<dbReference type="RefSeq" id="WP_264892033.1">
    <property type="nucleotide sequence ID" value="NZ_CP110257.1"/>
</dbReference>
<keyword evidence="3" id="KW-1185">Reference proteome</keyword>
<dbReference type="EMBL" id="CP110257">
    <property type="protein sequence ID" value="UZD54465.1"/>
    <property type="molecule type" value="Genomic_DNA"/>
</dbReference>
<proteinExistence type="predicted"/>
<dbReference type="Proteomes" id="UP001163266">
    <property type="component" value="Chromosome"/>
</dbReference>
<evidence type="ECO:0000313" key="2">
    <source>
        <dbReference type="EMBL" id="UZD54465.1"/>
    </source>
</evidence>
<evidence type="ECO:0000256" key="1">
    <source>
        <dbReference type="SAM" id="MobiDB-lite"/>
    </source>
</evidence>
<name>A0ABY6MR42_9BURK</name>
<organism evidence="2 3">
    <name type="scientific">Caldimonas aquatica</name>
    <dbReference type="NCBI Taxonomy" id="376175"/>
    <lineage>
        <taxon>Bacteria</taxon>
        <taxon>Pseudomonadati</taxon>
        <taxon>Pseudomonadota</taxon>
        <taxon>Betaproteobacteria</taxon>
        <taxon>Burkholderiales</taxon>
        <taxon>Sphaerotilaceae</taxon>
        <taxon>Caldimonas</taxon>
    </lineage>
</organism>
<reference evidence="2" key="1">
    <citation type="submission" date="2022-10" db="EMBL/GenBank/DDBJ databases">
        <title>Complete genome sequence of Schlegelella aquatica LMG 23380.</title>
        <authorList>
            <person name="Musilova J."/>
            <person name="Kourilova X."/>
            <person name="Bezdicek M."/>
            <person name="Hermankova K."/>
            <person name="Obruca S."/>
            <person name="Sedlar K."/>
        </authorList>
    </citation>
    <scope>NUCLEOTIDE SEQUENCE</scope>
    <source>
        <strain evidence="2">LMG 23380</strain>
    </source>
</reference>
<sequence length="134" mass="14350">MDANHRLHLATKIHFGLLRHLGEGIDIGAMLKREDYALDVINVCLACDDAELRGLAESFRGASTPTPDPGPALRAPHASPWAAQTSGFGLSEPPPGPLQGTPGVAPGARWWERWLRYLAPRAARAAAPGDEDAR</sequence>